<evidence type="ECO:0000313" key="7">
    <source>
        <dbReference type="Proteomes" id="UP000246018"/>
    </source>
</evidence>
<feature type="transmembrane region" description="Helical" evidence="4">
    <location>
        <begin position="117"/>
        <end position="136"/>
    </location>
</feature>
<dbReference type="EMBL" id="QDGZ01000009">
    <property type="protein sequence ID" value="PVG81240.1"/>
    <property type="molecule type" value="Genomic_DNA"/>
</dbReference>
<dbReference type="SMART" id="SM00271">
    <property type="entry name" value="DnaJ"/>
    <property type="match status" value="1"/>
</dbReference>
<dbReference type="PROSITE" id="PS50076">
    <property type="entry name" value="DNAJ_2"/>
    <property type="match status" value="1"/>
</dbReference>
<keyword evidence="4" id="KW-0812">Transmembrane</keyword>
<dbReference type="PANTHER" id="PTHR37042">
    <property type="entry name" value="OUTER MEMBRANE PROTEIN RV1973"/>
    <property type="match status" value="1"/>
</dbReference>
<dbReference type="Gene3D" id="1.10.287.110">
    <property type="entry name" value="DnaJ domain"/>
    <property type="match status" value="1"/>
</dbReference>
<accession>A0A2T8F6A4</accession>
<feature type="region of interest" description="Disordered" evidence="3">
    <location>
        <begin position="68"/>
        <end position="90"/>
    </location>
</feature>
<reference evidence="6 7" key="1">
    <citation type="submission" date="2018-04" db="EMBL/GenBank/DDBJ databases">
        <title>Genome of Nocardioides gansuensis WSJ-1.</title>
        <authorList>
            <person name="Wu S."/>
            <person name="Wang G."/>
        </authorList>
    </citation>
    <scope>NUCLEOTIDE SEQUENCE [LARGE SCALE GENOMIC DNA]</scope>
    <source>
        <strain evidence="6 7">WSJ-1</strain>
    </source>
</reference>
<evidence type="ECO:0000256" key="4">
    <source>
        <dbReference type="SAM" id="Phobius"/>
    </source>
</evidence>
<comment type="caution">
    <text evidence="6">The sequence shown here is derived from an EMBL/GenBank/DDBJ whole genome shotgun (WGS) entry which is preliminary data.</text>
</comment>
<sequence>MTPSWYDVLDVDRDASADEIRAAWRAAIADLEPGSRRFRTLNQAAEVLLDPQQRAAYDAQLDAEGEGLDSARPAEGEGLDSARPAEGEGLDSARLAEAARPAEGEEGQPGVRRTVPAWLLIGLGVLALAMAGVAAWTGTITSTTAEEATREAQAAAERAVVPILSYDHETLEADKQRAHTYLTPDYRAEFDRFFAVIEENAPETQTRVTGEVLASAVVLAGEDRAQILVFVDRPTTNKVNPTPVVYRDQVTLTMERVGDDWLVDQMRTTPPPE</sequence>
<dbReference type="PANTHER" id="PTHR37042:SF4">
    <property type="entry name" value="OUTER MEMBRANE PROTEIN RV1973"/>
    <property type="match status" value="1"/>
</dbReference>
<dbReference type="AlphaFoldDB" id="A0A2T8F6A4"/>
<dbReference type="OrthoDB" id="3829670at2"/>
<feature type="domain" description="J" evidence="5">
    <location>
        <begin position="4"/>
        <end position="61"/>
    </location>
</feature>
<proteinExistence type="predicted"/>
<dbReference type="InterPro" id="IPR036869">
    <property type="entry name" value="J_dom_sf"/>
</dbReference>
<comment type="subcellular location">
    <subcellularLocation>
        <location evidence="1">Membrane</location>
    </subcellularLocation>
</comment>
<dbReference type="Proteomes" id="UP000246018">
    <property type="component" value="Unassembled WGS sequence"/>
</dbReference>
<dbReference type="RefSeq" id="WP_116573857.1">
    <property type="nucleotide sequence ID" value="NZ_QDGZ01000009.1"/>
</dbReference>
<dbReference type="SUPFAM" id="SSF46565">
    <property type="entry name" value="Chaperone J-domain"/>
    <property type="match status" value="1"/>
</dbReference>
<gene>
    <name evidence="6" type="ORF">DDE18_19025</name>
</gene>
<organism evidence="6 7">
    <name type="scientific">Nocardioides gansuensis</name>
    <dbReference type="NCBI Taxonomy" id="2138300"/>
    <lineage>
        <taxon>Bacteria</taxon>
        <taxon>Bacillati</taxon>
        <taxon>Actinomycetota</taxon>
        <taxon>Actinomycetes</taxon>
        <taxon>Propionibacteriales</taxon>
        <taxon>Nocardioidaceae</taxon>
        <taxon>Nocardioides</taxon>
    </lineage>
</organism>
<evidence type="ECO:0000256" key="1">
    <source>
        <dbReference type="ARBA" id="ARBA00004370"/>
    </source>
</evidence>
<evidence type="ECO:0000256" key="2">
    <source>
        <dbReference type="ARBA" id="ARBA00023136"/>
    </source>
</evidence>
<keyword evidence="7" id="KW-1185">Reference proteome</keyword>
<protein>
    <recommendedName>
        <fullName evidence="5">J domain-containing protein</fullName>
    </recommendedName>
</protein>
<dbReference type="GO" id="GO:0016020">
    <property type="term" value="C:membrane"/>
    <property type="evidence" value="ECO:0007669"/>
    <property type="project" value="UniProtKB-SubCell"/>
</dbReference>
<dbReference type="InterPro" id="IPR001623">
    <property type="entry name" value="DnaJ_domain"/>
</dbReference>
<name>A0A2T8F6A4_9ACTN</name>
<evidence type="ECO:0000256" key="3">
    <source>
        <dbReference type="SAM" id="MobiDB-lite"/>
    </source>
</evidence>
<keyword evidence="2 4" id="KW-0472">Membrane</keyword>
<dbReference type="Pfam" id="PF00226">
    <property type="entry name" value="DnaJ"/>
    <property type="match status" value="1"/>
</dbReference>
<evidence type="ECO:0000313" key="6">
    <source>
        <dbReference type="EMBL" id="PVG81240.1"/>
    </source>
</evidence>
<evidence type="ECO:0000259" key="5">
    <source>
        <dbReference type="PROSITE" id="PS50076"/>
    </source>
</evidence>
<dbReference type="PRINTS" id="PR00625">
    <property type="entry name" value="JDOMAIN"/>
</dbReference>
<keyword evidence="4" id="KW-1133">Transmembrane helix</keyword>